<organism evidence="4 5">
    <name type="scientific">Penicillium cinerascens</name>
    <dbReference type="NCBI Taxonomy" id="70096"/>
    <lineage>
        <taxon>Eukaryota</taxon>
        <taxon>Fungi</taxon>
        <taxon>Dikarya</taxon>
        <taxon>Ascomycota</taxon>
        <taxon>Pezizomycotina</taxon>
        <taxon>Eurotiomycetes</taxon>
        <taxon>Eurotiomycetidae</taxon>
        <taxon>Eurotiales</taxon>
        <taxon>Aspergillaceae</taxon>
        <taxon>Penicillium</taxon>
    </lineage>
</organism>
<dbReference type="EMBL" id="JAPQKR010000005">
    <property type="protein sequence ID" value="KAJ5216430.1"/>
    <property type="molecule type" value="Genomic_DNA"/>
</dbReference>
<dbReference type="OrthoDB" id="5399559at2759"/>
<feature type="compositionally biased region" description="Low complexity" evidence="2">
    <location>
        <begin position="21"/>
        <end position="33"/>
    </location>
</feature>
<name>A0A9W9NAR6_9EURO</name>
<keyword evidence="1" id="KW-0175">Coiled coil</keyword>
<feature type="compositionally biased region" description="Low complexity" evidence="2">
    <location>
        <begin position="349"/>
        <end position="359"/>
    </location>
</feature>
<evidence type="ECO:0000313" key="5">
    <source>
        <dbReference type="Proteomes" id="UP001150904"/>
    </source>
</evidence>
<sequence>MAPASATSQKPDVKSKKHNSRASSTSKTEAESSVLDVNGNEPTYLKELQKSLRNAVKKLNATAKTDAVIAENPGKSLDELVAEKKINADQKAQILKKPALQAQVAQIEEQFAHYKEFAAQYEERLATQKAALEKAYQEELEAVRANAVADTMEAAARELRQQLFTLSKFLCAAANSRRAGETESIESRALEGVLFQVYAGNQDAVSSMIKLINGADEKVPSVEGPDLEFSYGDVKQACNKYAPEETEAVEAPIENTTVSDPTMTNAGLTELQDTSVSAVVAASDTNAQAISNAPASQTLVSDAGNQVAENTYDPNGMASSATTDGWVEVPRDPAETDTGLQATLANTDTHNATTDDASAGKGQPNGRGRGRGGRGRGDASRGRARGERGRDNRGRGGRGRGRRGGSNGSPSVTPGPQE</sequence>
<dbReference type="GeneID" id="83177200"/>
<feature type="coiled-coil region" evidence="1">
    <location>
        <begin position="104"/>
        <end position="162"/>
    </location>
</feature>
<dbReference type="RefSeq" id="XP_058312243.1">
    <property type="nucleotide sequence ID" value="XM_058449899.1"/>
</dbReference>
<comment type="caution">
    <text evidence="4">The sequence shown here is derived from an EMBL/GenBank/DDBJ whole genome shotgun (WGS) entry which is preliminary data.</text>
</comment>
<feature type="domain" description="YAG7-like dimerisation" evidence="3">
    <location>
        <begin position="157"/>
        <end position="239"/>
    </location>
</feature>
<feature type="region of interest" description="Disordered" evidence="2">
    <location>
        <begin position="1"/>
        <end position="40"/>
    </location>
</feature>
<feature type="compositionally biased region" description="Polar residues" evidence="2">
    <location>
        <begin position="307"/>
        <end position="323"/>
    </location>
</feature>
<feature type="compositionally biased region" description="Polar residues" evidence="2">
    <location>
        <begin position="409"/>
        <end position="418"/>
    </location>
</feature>
<feature type="region of interest" description="Disordered" evidence="2">
    <location>
        <begin position="349"/>
        <end position="418"/>
    </location>
</feature>
<keyword evidence="5" id="KW-1185">Reference proteome</keyword>
<feature type="compositionally biased region" description="Polar residues" evidence="2">
    <location>
        <begin position="1"/>
        <end position="10"/>
    </location>
</feature>
<dbReference type="Proteomes" id="UP001150904">
    <property type="component" value="Unassembled WGS sequence"/>
</dbReference>
<evidence type="ECO:0000313" key="4">
    <source>
        <dbReference type="EMBL" id="KAJ5216430.1"/>
    </source>
</evidence>
<dbReference type="Pfam" id="PF26434">
    <property type="entry name" value="YAG7_C"/>
    <property type="match status" value="1"/>
</dbReference>
<evidence type="ECO:0000256" key="2">
    <source>
        <dbReference type="SAM" id="MobiDB-lite"/>
    </source>
</evidence>
<dbReference type="InterPro" id="IPR058602">
    <property type="entry name" value="YAG7_dimerisation_dom"/>
</dbReference>
<proteinExistence type="predicted"/>
<protein>
    <recommendedName>
        <fullName evidence="3">YAG7-like dimerisation domain-containing protein</fullName>
    </recommendedName>
</protein>
<accession>A0A9W9NAR6</accession>
<feature type="compositionally biased region" description="Basic and acidic residues" evidence="2">
    <location>
        <begin position="375"/>
        <end position="394"/>
    </location>
</feature>
<evidence type="ECO:0000256" key="1">
    <source>
        <dbReference type="SAM" id="Coils"/>
    </source>
</evidence>
<feature type="region of interest" description="Disordered" evidence="2">
    <location>
        <begin position="307"/>
        <end position="335"/>
    </location>
</feature>
<gene>
    <name evidence="4" type="ORF">N7498_002837</name>
</gene>
<evidence type="ECO:0000259" key="3">
    <source>
        <dbReference type="Pfam" id="PF26434"/>
    </source>
</evidence>
<dbReference type="AlphaFoldDB" id="A0A9W9NAR6"/>
<reference evidence="4" key="1">
    <citation type="submission" date="2022-12" db="EMBL/GenBank/DDBJ databases">
        <authorList>
            <person name="Petersen C."/>
        </authorList>
    </citation>
    <scope>NUCLEOTIDE SEQUENCE</scope>
    <source>
        <strain evidence="4">IBT 15544</strain>
    </source>
</reference>
<reference evidence="4" key="2">
    <citation type="journal article" date="2023" name="IMA Fungus">
        <title>Comparative genomic study of the Penicillium genus elucidates a diverse pangenome and 15 lateral gene transfer events.</title>
        <authorList>
            <person name="Petersen C."/>
            <person name="Sorensen T."/>
            <person name="Nielsen M.R."/>
            <person name="Sondergaard T.E."/>
            <person name="Sorensen J.L."/>
            <person name="Fitzpatrick D.A."/>
            <person name="Frisvad J.C."/>
            <person name="Nielsen K.L."/>
        </authorList>
    </citation>
    <scope>NUCLEOTIDE SEQUENCE</scope>
    <source>
        <strain evidence="4">IBT 15544</strain>
    </source>
</reference>